<dbReference type="EMBL" id="BNAJ01000014">
    <property type="protein sequence ID" value="GHF60640.1"/>
    <property type="molecule type" value="Genomic_DNA"/>
</dbReference>
<protein>
    <submittedName>
        <fullName evidence="1">Uncharacterized protein</fullName>
    </submittedName>
</protein>
<keyword evidence="2" id="KW-1185">Reference proteome</keyword>
<proteinExistence type="predicted"/>
<accession>A0ABQ3JV50</accession>
<evidence type="ECO:0000313" key="1">
    <source>
        <dbReference type="EMBL" id="GHF60640.1"/>
    </source>
</evidence>
<comment type="caution">
    <text evidence="1">The sequence shown here is derived from an EMBL/GenBank/DDBJ whole genome shotgun (WGS) entry which is preliminary data.</text>
</comment>
<organism evidence="1 2">
    <name type="scientific">Deinococcus metalli</name>
    <dbReference type="NCBI Taxonomy" id="1141878"/>
    <lineage>
        <taxon>Bacteria</taxon>
        <taxon>Thermotogati</taxon>
        <taxon>Deinococcota</taxon>
        <taxon>Deinococci</taxon>
        <taxon>Deinococcales</taxon>
        <taxon>Deinococcaceae</taxon>
        <taxon>Deinococcus</taxon>
    </lineage>
</organism>
<name>A0ABQ3JV50_9DEIO</name>
<evidence type="ECO:0000313" key="2">
    <source>
        <dbReference type="Proteomes" id="UP000619376"/>
    </source>
</evidence>
<sequence>MTNQTKEHAALPPLAAEALAALLDSVRQKWRRYGAEFIGEAHEVNQAAGCAFAQTFVLDDVRYELVLDEQARLLVQEWVPGPGSEWGLTSEGTEIRPWVPDHNSICSRYACTVSGSRRGRS</sequence>
<dbReference type="Proteomes" id="UP000619376">
    <property type="component" value="Unassembled WGS sequence"/>
</dbReference>
<gene>
    <name evidence="1" type="ORF">GCM10017781_41070</name>
</gene>
<reference evidence="2" key="1">
    <citation type="journal article" date="2019" name="Int. J. Syst. Evol. Microbiol.">
        <title>The Global Catalogue of Microorganisms (GCM) 10K type strain sequencing project: providing services to taxonomists for standard genome sequencing and annotation.</title>
        <authorList>
            <consortium name="The Broad Institute Genomics Platform"/>
            <consortium name="The Broad Institute Genome Sequencing Center for Infectious Disease"/>
            <person name="Wu L."/>
            <person name="Ma J."/>
        </authorList>
    </citation>
    <scope>NUCLEOTIDE SEQUENCE [LARGE SCALE GENOMIC DNA]</scope>
    <source>
        <strain evidence="2">CGMCC 1.18437</strain>
    </source>
</reference>